<name>A0A1D1UHS4_RAMVA</name>
<dbReference type="EMBL" id="BDGG01000001">
    <property type="protein sequence ID" value="GAU87935.1"/>
    <property type="molecule type" value="Genomic_DNA"/>
</dbReference>
<proteinExistence type="predicted"/>
<evidence type="ECO:0000313" key="2">
    <source>
        <dbReference type="Proteomes" id="UP000186922"/>
    </source>
</evidence>
<gene>
    <name evidence="1" type="primary">RvY_00718-1</name>
    <name evidence="1" type="synonym">RvY_00718.1</name>
    <name evidence="1" type="ORF">RvY_00718</name>
</gene>
<comment type="caution">
    <text evidence="1">The sequence shown here is derived from an EMBL/GenBank/DDBJ whole genome shotgun (WGS) entry which is preliminary data.</text>
</comment>
<dbReference type="Proteomes" id="UP000186922">
    <property type="component" value="Unassembled WGS sequence"/>
</dbReference>
<organism evidence="1 2">
    <name type="scientific">Ramazzottius varieornatus</name>
    <name type="common">Water bear</name>
    <name type="synonym">Tardigrade</name>
    <dbReference type="NCBI Taxonomy" id="947166"/>
    <lineage>
        <taxon>Eukaryota</taxon>
        <taxon>Metazoa</taxon>
        <taxon>Ecdysozoa</taxon>
        <taxon>Tardigrada</taxon>
        <taxon>Eutardigrada</taxon>
        <taxon>Parachela</taxon>
        <taxon>Hypsibioidea</taxon>
        <taxon>Ramazzottiidae</taxon>
        <taxon>Ramazzottius</taxon>
    </lineage>
</organism>
<sequence length="73" mass="7883">MTGWACRHRRTDCGTVRTRMSQDGQTQTSRRVVSAGRMLVRSPLDGTEGLIDIDLGGSLFPRTSGKAETGSSL</sequence>
<protein>
    <submittedName>
        <fullName evidence="1">Uncharacterized protein</fullName>
    </submittedName>
</protein>
<dbReference type="AlphaFoldDB" id="A0A1D1UHS4"/>
<keyword evidence="2" id="KW-1185">Reference proteome</keyword>
<accession>A0A1D1UHS4</accession>
<evidence type="ECO:0000313" key="1">
    <source>
        <dbReference type="EMBL" id="GAU87935.1"/>
    </source>
</evidence>
<reference evidence="1 2" key="1">
    <citation type="journal article" date="2016" name="Nat. Commun.">
        <title>Extremotolerant tardigrade genome and improved radiotolerance of human cultured cells by tardigrade-unique protein.</title>
        <authorList>
            <person name="Hashimoto T."/>
            <person name="Horikawa D.D."/>
            <person name="Saito Y."/>
            <person name="Kuwahara H."/>
            <person name="Kozuka-Hata H."/>
            <person name="Shin-I T."/>
            <person name="Minakuchi Y."/>
            <person name="Ohishi K."/>
            <person name="Motoyama A."/>
            <person name="Aizu T."/>
            <person name="Enomoto A."/>
            <person name="Kondo K."/>
            <person name="Tanaka S."/>
            <person name="Hara Y."/>
            <person name="Koshikawa S."/>
            <person name="Sagara H."/>
            <person name="Miura T."/>
            <person name="Yokobori S."/>
            <person name="Miyagawa K."/>
            <person name="Suzuki Y."/>
            <person name="Kubo T."/>
            <person name="Oyama M."/>
            <person name="Kohara Y."/>
            <person name="Fujiyama A."/>
            <person name="Arakawa K."/>
            <person name="Katayama T."/>
            <person name="Toyoda A."/>
            <person name="Kunieda T."/>
        </authorList>
    </citation>
    <scope>NUCLEOTIDE SEQUENCE [LARGE SCALE GENOMIC DNA]</scope>
    <source>
        <strain evidence="1 2">YOKOZUNA-1</strain>
    </source>
</reference>